<keyword evidence="3" id="KW-1185">Reference proteome</keyword>
<reference evidence="3" key="1">
    <citation type="submission" date="2017-01" db="EMBL/GenBank/DDBJ databases">
        <title>Comparative genomics of anhydrobiosis in the tardigrade Hypsibius dujardini.</title>
        <authorList>
            <person name="Yoshida Y."/>
            <person name="Koutsovoulos G."/>
            <person name="Laetsch D."/>
            <person name="Stevens L."/>
            <person name="Kumar S."/>
            <person name="Horikawa D."/>
            <person name="Ishino K."/>
            <person name="Komine S."/>
            <person name="Tomita M."/>
            <person name="Blaxter M."/>
            <person name="Arakawa K."/>
        </authorList>
    </citation>
    <scope>NUCLEOTIDE SEQUENCE [LARGE SCALE GENOMIC DNA]</scope>
    <source>
        <strain evidence="3">Z151</strain>
    </source>
</reference>
<name>A0A1W0X020_HYPEX</name>
<comment type="caution">
    <text evidence="2">The sequence shown here is derived from an EMBL/GenBank/DDBJ whole genome shotgun (WGS) entry which is preliminary data.</text>
</comment>
<gene>
    <name evidence="2" type="ORF">BV898_05337</name>
</gene>
<feature type="region of interest" description="Disordered" evidence="1">
    <location>
        <begin position="640"/>
        <end position="703"/>
    </location>
</feature>
<evidence type="ECO:0000256" key="1">
    <source>
        <dbReference type="SAM" id="MobiDB-lite"/>
    </source>
</evidence>
<feature type="compositionally biased region" description="Polar residues" evidence="1">
    <location>
        <begin position="646"/>
        <end position="668"/>
    </location>
</feature>
<organism evidence="2 3">
    <name type="scientific">Hypsibius exemplaris</name>
    <name type="common">Freshwater tardigrade</name>
    <dbReference type="NCBI Taxonomy" id="2072580"/>
    <lineage>
        <taxon>Eukaryota</taxon>
        <taxon>Metazoa</taxon>
        <taxon>Ecdysozoa</taxon>
        <taxon>Tardigrada</taxon>
        <taxon>Eutardigrada</taxon>
        <taxon>Parachela</taxon>
        <taxon>Hypsibioidea</taxon>
        <taxon>Hypsibiidae</taxon>
        <taxon>Hypsibius</taxon>
    </lineage>
</organism>
<accession>A0A1W0X020</accession>
<proteinExistence type="predicted"/>
<dbReference type="EMBL" id="MTYJ01000028">
    <property type="protein sequence ID" value="OQV20758.1"/>
    <property type="molecule type" value="Genomic_DNA"/>
</dbReference>
<dbReference type="OrthoDB" id="10070752at2759"/>
<feature type="compositionally biased region" description="Basic and acidic residues" evidence="1">
    <location>
        <begin position="669"/>
        <end position="678"/>
    </location>
</feature>
<dbReference type="Proteomes" id="UP000192578">
    <property type="component" value="Unassembled WGS sequence"/>
</dbReference>
<dbReference type="AlphaFoldDB" id="A0A1W0X020"/>
<protein>
    <submittedName>
        <fullName evidence="2">Uncharacterized protein</fullName>
    </submittedName>
</protein>
<evidence type="ECO:0000313" key="2">
    <source>
        <dbReference type="EMBL" id="OQV20758.1"/>
    </source>
</evidence>
<evidence type="ECO:0000313" key="3">
    <source>
        <dbReference type="Proteomes" id="UP000192578"/>
    </source>
</evidence>
<sequence length="703" mass="79469">MPFLFWRTRQGDSVTVSGVASPEPVGEELHMKENLICTPAQADLASGTTATSDAVDPSSSTNPHIALRQFHSSQLMSDYAGHVQSSTPVTDTLKISIQSSPQFSSSSLRNTAYDRLAFKAVASTVDDLQKQGILVVSDKSPNDQVPFQMSSNVARFFMTDHQADHYSQQEPESWPKIFHPETLRQNYHTQLEVDQQQQRQTQGAELQSPLLVGTTGKKIPLFDLPYFFGNIPFIQGVCTTDDFTQRVGLEFRLARTNATKDNKIVAMLKFLIKYTDENIDAAWINRFLARPLPEEVRELKLLFESLNLAKKMDEYWANLQKQRYGEGRRWLHRLAPINAKIWAIKQMYKLRKPSRYLQKKFMWHSICYGTIGNEHSLLLPCVTSSANEIIQIDGRPAQRSGQTHSEQATTQEEAFSEWVKKSGASLSVTISFVWNELMEDGADELQTPTQEQSILMQALRDLEATIQLYGMDGQQIIPDSAVGYAGVILRFTQALHDYLEVKDRTAEMSRGRLDWSVEHESCYEDLLMKERVEEEPCVCYKCRVAWSDGTEECSCSYCMLENDAVDLPAGMVDAGLDRFAFDERSGATYEETKRMLQYLDSVTADGTELTGLGFANENVGILPDETRRRLIRSARLRTYEKRTSKNRSTSQNGDSDVSQTESALSSRDCSPDRRDHISGEFSIPGHQDKQQFVRQTYAGDASS</sequence>